<evidence type="ECO:0000313" key="3">
    <source>
        <dbReference type="Proteomes" id="UP000005939"/>
    </source>
</evidence>
<comment type="caution">
    <text evidence="2">The sequence shown here is derived from an EMBL/GenBank/DDBJ whole genome shotgun (WGS) entry which is preliminary data.</text>
</comment>
<sequence>MMVVLMKAIFSYKNVGILLACSGLVSVSSYAVASPSQPVQSPVYLQYVQQLKKAPEHKVLMFAGKEDIQPYSLFVHSPRILPLLKNQYDTSSLDAVIKATQETRHIAVTKHPWGTFVQAASFGSQDMASETNYDAIWVRDSVWGYLALDSQPDTQPVAHQVLLTLWDYMATPHQIDRMKAIIANPALVDAKDGQMNVPHIRFNSSSAQFDDVQENGKPQPWTHKQNDALGLFMDATLQEVQDQKIKADEWSKDQRLDALIYLVGYLDKARFYQMEDSGAWEENARLNTSSVALVTSALENLQGMIAKPQGAEKPFVEALRARAQELKLEHFITSENLSRLVSLGYQRIDKQLVIGGESPDYPKTDSRYRQADAALLNLIYPARLHRLTIKQKEHVLEIVAPLMGDIGIRRYFNDDYQSANFWFHNIKTDTDSASHAERKKQFIPGTEAQWFFDSWYAKAALIVYKESHNPHYRALAVRSMNHALAQITGENMVGANAKPVAAMALPESYNFIADQGELWEAASPITPLNWSKASMTLMLEEMKADLK</sequence>
<proteinExistence type="predicted"/>
<reference evidence="2 3" key="1">
    <citation type="submission" date="2011-10" db="EMBL/GenBank/DDBJ databases">
        <title>Genome Sequence of Commensalibacter intestini A911, isolated from Drosophila gut.</title>
        <authorList>
            <person name="Lee W.-J."/>
            <person name="Kim E.-K."/>
        </authorList>
    </citation>
    <scope>NUCLEOTIDE SEQUENCE [LARGE SCALE GENOMIC DNA]</scope>
    <source>
        <strain evidence="2 3">A911</strain>
    </source>
</reference>
<dbReference type="PATRIC" id="fig|1088868.3.peg.1951"/>
<dbReference type="GO" id="GO:0005975">
    <property type="term" value="P:carbohydrate metabolic process"/>
    <property type="evidence" value="ECO:0007669"/>
    <property type="project" value="InterPro"/>
</dbReference>
<accession>G6F2U9</accession>
<name>G6F2U9_9PROT</name>
<organism evidence="2 3">
    <name type="scientific">Commensalibacter intestini A911</name>
    <dbReference type="NCBI Taxonomy" id="1088868"/>
    <lineage>
        <taxon>Bacteria</taxon>
        <taxon>Pseudomonadati</taxon>
        <taxon>Pseudomonadota</taxon>
        <taxon>Alphaproteobacteria</taxon>
        <taxon>Acetobacterales</taxon>
        <taxon>Acetobacteraceae</taxon>
    </lineage>
</organism>
<evidence type="ECO:0000256" key="1">
    <source>
        <dbReference type="SAM" id="SignalP"/>
    </source>
</evidence>
<dbReference type="InterPro" id="IPR012341">
    <property type="entry name" value="6hp_glycosidase-like_sf"/>
</dbReference>
<keyword evidence="2" id="KW-0449">Lipoprotein</keyword>
<dbReference type="Proteomes" id="UP000005939">
    <property type="component" value="Unassembled WGS sequence"/>
</dbReference>
<feature type="chain" id="PRO_5003488472" evidence="1">
    <location>
        <begin position="34"/>
        <end position="547"/>
    </location>
</feature>
<dbReference type="Gene3D" id="1.50.10.10">
    <property type="match status" value="1"/>
</dbReference>
<dbReference type="InterPro" id="IPR008928">
    <property type="entry name" value="6-hairpin_glycosidase_sf"/>
</dbReference>
<dbReference type="eggNOG" id="COG3387">
    <property type="taxonomic scope" value="Bacteria"/>
</dbReference>
<dbReference type="AlphaFoldDB" id="G6F2U9"/>
<feature type="signal peptide" evidence="1">
    <location>
        <begin position="1"/>
        <end position="33"/>
    </location>
</feature>
<keyword evidence="1" id="KW-0732">Signal</keyword>
<dbReference type="SUPFAM" id="SSF48208">
    <property type="entry name" value="Six-hairpin glycosidases"/>
    <property type="match status" value="1"/>
</dbReference>
<evidence type="ECO:0000313" key="2">
    <source>
        <dbReference type="EMBL" id="EHD13208.1"/>
    </source>
</evidence>
<protein>
    <submittedName>
        <fullName evidence="2">Putative lipoprotein</fullName>
    </submittedName>
</protein>
<dbReference type="EMBL" id="AGFR01000010">
    <property type="protein sequence ID" value="EHD13208.1"/>
    <property type="molecule type" value="Genomic_DNA"/>
</dbReference>
<gene>
    <name evidence="2" type="ORF">CIN_19450</name>
</gene>